<evidence type="ECO:0000313" key="3">
    <source>
        <dbReference type="EMBL" id="QBE48884.1"/>
    </source>
</evidence>
<dbReference type="KEGG" id="ltr:EVS81_08590"/>
<feature type="domain" description="Wadjet protein JetD C-terminal" evidence="1">
    <location>
        <begin position="211"/>
        <end position="390"/>
    </location>
</feature>
<evidence type="ECO:0000259" key="1">
    <source>
        <dbReference type="Pfam" id="PF09983"/>
    </source>
</evidence>
<dbReference type="InterPro" id="IPR024537">
    <property type="entry name" value="DUF3322"/>
</dbReference>
<dbReference type="InterPro" id="IPR024534">
    <property type="entry name" value="JetD_C"/>
</dbReference>
<name>A0A4P6KH76_9MICO</name>
<protein>
    <recommendedName>
        <fullName evidence="5">DUF3322 and DUF2220 domain-containing protein</fullName>
    </recommendedName>
</protein>
<dbReference type="Pfam" id="PF11795">
    <property type="entry name" value="DUF3322"/>
    <property type="match status" value="1"/>
</dbReference>
<evidence type="ECO:0000313" key="4">
    <source>
        <dbReference type="Proteomes" id="UP000289260"/>
    </source>
</evidence>
<dbReference type="AlphaFoldDB" id="A0A4P6KH76"/>
<dbReference type="InterPro" id="IPR014544">
    <property type="entry name" value="UCP028408"/>
</dbReference>
<evidence type="ECO:0000259" key="2">
    <source>
        <dbReference type="Pfam" id="PF11795"/>
    </source>
</evidence>
<keyword evidence="4" id="KW-1185">Reference proteome</keyword>
<dbReference type="OrthoDB" id="322908at2"/>
<organism evidence="3 4">
    <name type="scientific">Leucobacter triazinivorans</name>
    <dbReference type="NCBI Taxonomy" id="1784719"/>
    <lineage>
        <taxon>Bacteria</taxon>
        <taxon>Bacillati</taxon>
        <taxon>Actinomycetota</taxon>
        <taxon>Actinomycetes</taxon>
        <taxon>Micrococcales</taxon>
        <taxon>Microbacteriaceae</taxon>
        <taxon>Leucobacter</taxon>
    </lineage>
</organism>
<dbReference type="EMBL" id="CP035806">
    <property type="protein sequence ID" value="QBE48884.1"/>
    <property type="molecule type" value="Genomic_DNA"/>
</dbReference>
<reference evidence="3 4" key="1">
    <citation type="submission" date="2019-02" db="EMBL/GenBank/DDBJ databases">
        <authorList>
            <person name="Sun L."/>
            <person name="Pan D."/>
            <person name="Wu X."/>
        </authorList>
    </citation>
    <scope>NUCLEOTIDE SEQUENCE [LARGE SCALE GENOMIC DNA]</scope>
    <source>
        <strain evidence="3 4">JW-1</strain>
    </source>
</reference>
<feature type="domain" description="DUF3322" evidence="2">
    <location>
        <begin position="15"/>
        <end position="197"/>
    </location>
</feature>
<dbReference type="Proteomes" id="UP000289260">
    <property type="component" value="Chromosome"/>
</dbReference>
<accession>A0A4P6KH76</accession>
<dbReference type="RefSeq" id="WP_130110019.1">
    <property type="nucleotide sequence ID" value="NZ_CP035806.1"/>
</dbReference>
<dbReference type="Pfam" id="PF09983">
    <property type="entry name" value="JetD_C"/>
    <property type="match status" value="1"/>
</dbReference>
<sequence>MSTRRSPGPAGWTRPAAIVGRVRRAWVRGDLLRSRAQGTAFAPIDMPLRAPSGAELTEHLEEARRWAAEIERASDGGRSFEVLSGVVGGKRLGRSTIPVRVRIDSEAQAWRLLGVAADVERFDELLRLSANAPAAQHWILAQPLKAIELFDEWPAMLAALDWLTWHRDSQLYLRQVDAPGVDTKFIERHRAVLAKILGVPGSAEAFRTALGFLGKPRLVRLRFDPSVLGLPPGITEATLRIDELASIRHAVSSLLIVENEITFLSAPVPEGGVVLWGRGYEARSSAALELFTDVAERGDAYYWGDLDTHGFAILSGVRSHLPGVRSVLMDRETLIAHAQRWGAESSPTNSALSGLTDAEAELYSDLVTDRLGRAVRLEQERIDWTWASRHLAEAGLADRPR</sequence>
<proteinExistence type="predicted"/>
<dbReference type="PIRSF" id="PIRSF028408">
    <property type="entry name" value="UCP028408"/>
    <property type="match status" value="1"/>
</dbReference>
<evidence type="ECO:0008006" key="5">
    <source>
        <dbReference type="Google" id="ProtNLM"/>
    </source>
</evidence>
<gene>
    <name evidence="3" type="ORF">EVS81_08590</name>
</gene>